<sequence length="375" mass="42615">MKKLLLCLLGAILLLSGCASLSTRTIESGIQIIPSFDEYPIEGMLAMPEGNTAETLVIYVNGSGPNTYDNKRQLDENRKFTYFDLFREEFTKRGIAFFSYNTRGVTTSDEPPYFTYVDDELFKQYIPQTSVKDVVEMVKYLRKLPGLKHAKIILLGWSEGTLIAPLVAKETHIDGLILCGYMYDDMMTILDWQQTGGSSMVFYRNYFDYDKDGIVSPEEFAEDRNGIAGYFGITYDYMDQNKDGILDEADFAIMLEPSRNELYKAIEEGDREYLKNDYGIHLTPEWFAAHKQMPANKEILPQLDIPIHIIHGTFDQNSSVNGVYATQELFKKLGKHNLTVSVYEGYNHDLNYMGYVLTGEIPEGLKAVFEAGMGV</sequence>
<feature type="signal peptide" evidence="1">
    <location>
        <begin position="1"/>
        <end position="21"/>
    </location>
</feature>
<dbReference type="PROSITE" id="PS51257">
    <property type="entry name" value="PROKAR_LIPOPROTEIN"/>
    <property type="match status" value="1"/>
</dbReference>
<dbReference type="GO" id="GO:0016787">
    <property type="term" value="F:hydrolase activity"/>
    <property type="evidence" value="ECO:0007669"/>
    <property type="project" value="UniProtKB-KW"/>
</dbReference>
<feature type="chain" id="PRO_5046564666" evidence="1">
    <location>
        <begin position="22"/>
        <end position="375"/>
    </location>
</feature>
<keyword evidence="3" id="KW-0378">Hydrolase</keyword>
<dbReference type="SUPFAM" id="SSF53474">
    <property type="entry name" value="alpha/beta-Hydrolases"/>
    <property type="match status" value="1"/>
</dbReference>
<dbReference type="InterPro" id="IPR053145">
    <property type="entry name" value="AB_hydrolase_Est10"/>
</dbReference>
<evidence type="ECO:0000313" key="4">
    <source>
        <dbReference type="Proteomes" id="UP000829708"/>
    </source>
</evidence>
<dbReference type="SUPFAM" id="SSF47473">
    <property type="entry name" value="EF-hand"/>
    <property type="match status" value="1"/>
</dbReference>
<dbReference type="InterPro" id="IPR018247">
    <property type="entry name" value="EF_Hand_1_Ca_BS"/>
</dbReference>
<dbReference type="InterPro" id="IPR011992">
    <property type="entry name" value="EF-hand-dom_pair"/>
</dbReference>
<reference evidence="4" key="1">
    <citation type="journal article" date="2024" name="J Bioinform Genom">
        <title>Complete genome sequence of the type strain bacterium Sphaerochaeta associata GLS2t (VKM B-2742)t.</title>
        <authorList>
            <person name="Troshina O.Y."/>
            <person name="Tepeeva A.N."/>
            <person name="Arzamasceva V.O."/>
            <person name="Whitman W.B."/>
            <person name="Varghese N."/>
            <person name="Shapiro N."/>
            <person name="Woyke T."/>
            <person name="Kripides N.C."/>
            <person name="Vasilenko O.V."/>
        </authorList>
    </citation>
    <scope>NUCLEOTIDE SEQUENCE [LARGE SCALE GENOMIC DNA]</scope>
    <source>
        <strain evidence="4">GLS2T</strain>
    </source>
</reference>
<dbReference type="Proteomes" id="UP000829708">
    <property type="component" value="Chromosome"/>
</dbReference>
<evidence type="ECO:0000259" key="2">
    <source>
        <dbReference type="Pfam" id="PF00561"/>
    </source>
</evidence>
<feature type="domain" description="AB hydrolase-1" evidence="2">
    <location>
        <begin position="90"/>
        <end position="349"/>
    </location>
</feature>
<dbReference type="PANTHER" id="PTHR43265">
    <property type="entry name" value="ESTERASE ESTD"/>
    <property type="match status" value="1"/>
</dbReference>
<keyword evidence="1" id="KW-0732">Signal</keyword>
<name>A0ABY4D8Q2_9SPIR</name>
<dbReference type="RefSeq" id="WP_244772060.1">
    <property type="nucleotide sequence ID" value="NZ_CP094929.1"/>
</dbReference>
<organism evidence="3 4">
    <name type="scientific">Sphaerochaeta associata</name>
    <dbReference type="NCBI Taxonomy" id="1129264"/>
    <lineage>
        <taxon>Bacteria</taxon>
        <taxon>Pseudomonadati</taxon>
        <taxon>Spirochaetota</taxon>
        <taxon>Spirochaetia</taxon>
        <taxon>Spirochaetales</taxon>
        <taxon>Sphaerochaetaceae</taxon>
        <taxon>Sphaerochaeta</taxon>
    </lineage>
</organism>
<dbReference type="InterPro" id="IPR029058">
    <property type="entry name" value="AB_hydrolase_fold"/>
</dbReference>
<proteinExistence type="predicted"/>
<dbReference type="PANTHER" id="PTHR43265:SF1">
    <property type="entry name" value="ESTERASE ESTD"/>
    <property type="match status" value="1"/>
</dbReference>
<dbReference type="Pfam" id="PF00561">
    <property type="entry name" value="Abhydrolase_1"/>
    <property type="match status" value="1"/>
</dbReference>
<gene>
    <name evidence="3" type="ORF">MUG09_14000</name>
</gene>
<accession>A0ABY4D8Q2</accession>
<dbReference type="Gene3D" id="3.40.50.1820">
    <property type="entry name" value="alpha/beta hydrolase"/>
    <property type="match status" value="1"/>
</dbReference>
<evidence type="ECO:0000313" key="3">
    <source>
        <dbReference type="EMBL" id="UOM50673.1"/>
    </source>
</evidence>
<protein>
    <submittedName>
        <fullName evidence="3">Alpha/beta fold hydrolase</fullName>
    </submittedName>
</protein>
<evidence type="ECO:0000256" key="1">
    <source>
        <dbReference type="SAM" id="SignalP"/>
    </source>
</evidence>
<dbReference type="EMBL" id="CP094929">
    <property type="protein sequence ID" value="UOM50673.1"/>
    <property type="molecule type" value="Genomic_DNA"/>
</dbReference>
<dbReference type="InterPro" id="IPR000073">
    <property type="entry name" value="AB_hydrolase_1"/>
</dbReference>
<dbReference type="PROSITE" id="PS00018">
    <property type="entry name" value="EF_HAND_1"/>
    <property type="match status" value="2"/>
</dbReference>
<keyword evidence="4" id="KW-1185">Reference proteome</keyword>